<evidence type="ECO:0000313" key="3">
    <source>
        <dbReference type="Proteomes" id="UP001417504"/>
    </source>
</evidence>
<reference evidence="2 3" key="1">
    <citation type="submission" date="2024-01" db="EMBL/GenBank/DDBJ databases">
        <title>Genome assemblies of Stephania.</title>
        <authorList>
            <person name="Yang L."/>
        </authorList>
    </citation>
    <scope>NUCLEOTIDE SEQUENCE [LARGE SCALE GENOMIC DNA]</scope>
    <source>
        <strain evidence="2">QJT</strain>
        <tissue evidence="2">Leaf</tissue>
    </source>
</reference>
<evidence type="ECO:0000313" key="2">
    <source>
        <dbReference type="EMBL" id="KAK9137543.1"/>
    </source>
</evidence>
<name>A0AAP0PAK5_9MAGN</name>
<proteinExistence type="predicted"/>
<feature type="region of interest" description="Disordered" evidence="1">
    <location>
        <begin position="47"/>
        <end position="77"/>
    </location>
</feature>
<comment type="caution">
    <text evidence="2">The sequence shown here is derived from an EMBL/GenBank/DDBJ whole genome shotgun (WGS) entry which is preliminary data.</text>
</comment>
<accession>A0AAP0PAK5</accession>
<dbReference type="AlphaFoldDB" id="A0AAP0PAK5"/>
<sequence length="109" mass="12551">MTRLTWQQAIGGEDRRDVLRGAELDTWRDPIRRSWNRAFFGPTRSDDVAAATRRAKSREYHRSSGDSVDAHLEADRRAGERRWSCCPRGGRRLVMTVFGRRRGGHQAVV</sequence>
<dbReference type="EMBL" id="JBBNAE010000003">
    <property type="protein sequence ID" value="KAK9137543.1"/>
    <property type="molecule type" value="Genomic_DNA"/>
</dbReference>
<organism evidence="2 3">
    <name type="scientific">Stephania japonica</name>
    <dbReference type="NCBI Taxonomy" id="461633"/>
    <lineage>
        <taxon>Eukaryota</taxon>
        <taxon>Viridiplantae</taxon>
        <taxon>Streptophyta</taxon>
        <taxon>Embryophyta</taxon>
        <taxon>Tracheophyta</taxon>
        <taxon>Spermatophyta</taxon>
        <taxon>Magnoliopsida</taxon>
        <taxon>Ranunculales</taxon>
        <taxon>Menispermaceae</taxon>
        <taxon>Menispermoideae</taxon>
        <taxon>Cissampelideae</taxon>
        <taxon>Stephania</taxon>
    </lineage>
</organism>
<evidence type="ECO:0000256" key="1">
    <source>
        <dbReference type="SAM" id="MobiDB-lite"/>
    </source>
</evidence>
<dbReference type="Proteomes" id="UP001417504">
    <property type="component" value="Unassembled WGS sequence"/>
</dbReference>
<keyword evidence="3" id="KW-1185">Reference proteome</keyword>
<feature type="compositionally biased region" description="Basic and acidic residues" evidence="1">
    <location>
        <begin position="57"/>
        <end position="77"/>
    </location>
</feature>
<protein>
    <submittedName>
        <fullName evidence="2">Uncharacterized protein</fullName>
    </submittedName>
</protein>
<gene>
    <name evidence="2" type="ORF">Sjap_008137</name>
</gene>